<feature type="transmembrane region" description="Helical" evidence="4">
    <location>
        <begin position="83"/>
        <end position="100"/>
    </location>
</feature>
<proteinExistence type="predicted"/>
<dbReference type="Pfam" id="PF03469">
    <property type="entry name" value="XH"/>
    <property type="match status" value="1"/>
</dbReference>
<evidence type="ECO:0000259" key="5">
    <source>
        <dbReference type="Pfam" id="PF03468"/>
    </source>
</evidence>
<keyword evidence="4" id="KW-0812">Transmembrane</keyword>
<evidence type="ECO:0000256" key="3">
    <source>
        <dbReference type="SAM" id="Coils"/>
    </source>
</evidence>
<dbReference type="PANTHER" id="PTHR21596">
    <property type="entry name" value="RIBONUCLEASE P SUBUNIT P38"/>
    <property type="match status" value="1"/>
</dbReference>
<feature type="transmembrane region" description="Helical" evidence="4">
    <location>
        <begin position="112"/>
        <end position="132"/>
    </location>
</feature>
<keyword evidence="2" id="KW-0943">RNA-mediated gene silencing</keyword>
<keyword evidence="1 3" id="KW-0175">Coiled coil</keyword>
<evidence type="ECO:0000256" key="4">
    <source>
        <dbReference type="SAM" id="Phobius"/>
    </source>
</evidence>
<keyword evidence="4" id="KW-1133">Transmembrane helix</keyword>
<reference evidence="8" key="1">
    <citation type="submission" date="2021-01" db="EMBL/GenBank/DDBJ databases">
        <authorList>
            <consortium name="Genoscope - CEA"/>
            <person name="William W."/>
        </authorList>
    </citation>
    <scope>NUCLEOTIDE SEQUENCE</scope>
</reference>
<gene>
    <name evidence="8" type="ORF">DARMORV10_A06P11940.1</name>
</gene>
<name>A0A816SBZ8_BRANA</name>
<evidence type="ECO:0000259" key="6">
    <source>
        <dbReference type="Pfam" id="PF03469"/>
    </source>
</evidence>
<feature type="transmembrane region" description="Helical" evidence="4">
    <location>
        <begin position="44"/>
        <end position="63"/>
    </location>
</feature>
<dbReference type="Pfam" id="PF03468">
    <property type="entry name" value="XS"/>
    <property type="match status" value="1"/>
</dbReference>
<dbReference type="InterPro" id="IPR038588">
    <property type="entry name" value="XS_domain_sf"/>
</dbReference>
<feature type="coiled-coil region" evidence="3">
    <location>
        <begin position="483"/>
        <end position="640"/>
    </location>
</feature>
<dbReference type="InterPro" id="IPR005379">
    <property type="entry name" value="FDM1-5/IDN2_XH"/>
</dbReference>
<accession>A0A816SBZ8</accession>
<dbReference type="Pfam" id="PF03470">
    <property type="entry name" value="zf-XS"/>
    <property type="match status" value="1"/>
</dbReference>
<dbReference type="InterPro" id="IPR005381">
    <property type="entry name" value="Znf-XS_domain"/>
</dbReference>
<evidence type="ECO:0000259" key="7">
    <source>
        <dbReference type="Pfam" id="PF03470"/>
    </source>
</evidence>
<dbReference type="InterPro" id="IPR005380">
    <property type="entry name" value="XS_domain"/>
</dbReference>
<sequence>METTLFNDGGEDPWLGRDKFYHVIFCFTISLLFSTLASLSRYSFLRRHSIWIGSAFSLAAGAAKEAADQFGIFPSAGASARDAVADAVGVVIAALLLFLWKSRRSRPDPVATLLYFTVELIPNFFLLAHLLINLSSDSSLLSSSLHRRLRIFWTFLSLPYHARVDLVKMGVSSDEESEISESEIDDYSETPYLLLQNGKYKVKVNGTLRCPFCSNKKKQDYKYKELMAHASGVSKGSASRSAKQKANHLALARYLQNELAGDAEPLPRPPPVPPQLNESEAKPGEVYVWPWMGIIVSPLKETDDKEALLDSACWLKELSRFKPVEVHAFWVEQGLIVGVVAKFNSDWSGFASATELEKEFESIGCSKKEWVEKRGGGSVSKAYGWCARAEDYHSEGPIGEYLSKEGKLRTVSDISQEKAQDRNSVLEQLSDIIAMTNEDLNKVQYSYNKTAMSLKRVLDEKKTLHEAYANETKKMQQMSILSIQKILNDKERLSNELEKKMQKLSEWSKALDKKEALTELERQKLDEEKKKNDAMNISLQLASHEQKKADESVLRLVEEHKRQKEEALSKILQLETQLDTKQTLEMEIQELKGKLQVMKHLGDDDDEAVKQKMKEMNDELEDKKSELEGLEQMNSALMTKERQSNDEIQAARKKLISGLTGLLGAETDIGVKRMGELDEKPFLNVCKKRFSEDEATVEAATLCSTWQENLKDSSWQPFKREGTGDKAKALVDEDDEQLKKLKGEWGEEVHNAVKTALEEMNEYNASGRYTTSELWNFKVGRKATLKEVINFISNDIKTVKRKRT</sequence>
<feature type="domain" description="XS" evidence="5">
    <location>
        <begin position="285"/>
        <end position="393"/>
    </location>
</feature>
<organism evidence="8">
    <name type="scientific">Brassica napus</name>
    <name type="common">Rape</name>
    <dbReference type="NCBI Taxonomy" id="3708"/>
    <lineage>
        <taxon>Eukaryota</taxon>
        <taxon>Viridiplantae</taxon>
        <taxon>Streptophyta</taxon>
        <taxon>Embryophyta</taxon>
        <taxon>Tracheophyta</taxon>
        <taxon>Spermatophyta</taxon>
        <taxon>Magnoliopsida</taxon>
        <taxon>eudicotyledons</taxon>
        <taxon>Gunneridae</taxon>
        <taxon>Pentapetalae</taxon>
        <taxon>rosids</taxon>
        <taxon>malvids</taxon>
        <taxon>Brassicales</taxon>
        <taxon>Brassicaceae</taxon>
        <taxon>Brassiceae</taxon>
        <taxon>Brassica</taxon>
    </lineage>
</organism>
<evidence type="ECO:0000256" key="2">
    <source>
        <dbReference type="ARBA" id="ARBA00023158"/>
    </source>
</evidence>
<dbReference type="Proteomes" id="UP001295469">
    <property type="component" value="Chromosome A06"/>
</dbReference>
<dbReference type="EMBL" id="HG994360">
    <property type="protein sequence ID" value="CAF2083412.1"/>
    <property type="molecule type" value="Genomic_DNA"/>
</dbReference>
<dbReference type="Gene3D" id="3.30.70.2890">
    <property type="entry name" value="XS domain"/>
    <property type="match status" value="1"/>
</dbReference>
<feature type="transmembrane region" description="Helical" evidence="4">
    <location>
        <begin position="20"/>
        <end position="37"/>
    </location>
</feature>
<keyword evidence="4" id="KW-0472">Membrane</keyword>
<dbReference type="PANTHER" id="PTHR21596:SF3">
    <property type="entry name" value="FACTOR OF DNA METHYLATION 1-RELATED"/>
    <property type="match status" value="1"/>
</dbReference>
<feature type="domain" description="Factor of DNA methylation 1-5/IDN2" evidence="6">
    <location>
        <begin position="672"/>
        <end position="802"/>
    </location>
</feature>
<evidence type="ECO:0000313" key="8">
    <source>
        <dbReference type="EMBL" id="CAF2083412.1"/>
    </source>
</evidence>
<dbReference type="AlphaFoldDB" id="A0A816SBZ8"/>
<evidence type="ECO:0000256" key="1">
    <source>
        <dbReference type="ARBA" id="ARBA00023054"/>
    </source>
</evidence>
<protein>
    <submittedName>
        <fullName evidence="8">(rape) hypothetical protein</fullName>
    </submittedName>
</protein>
<dbReference type="CDD" id="cd12266">
    <property type="entry name" value="RRM_like_XS"/>
    <property type="match status" value="1"/>
</dbReference>
<dbReference type="GO" id="GO:0080188">
    <property type="term" value="P:gene silencing by siRNA-directed DNA methylation"/>
    <property type="evidence" value="ECO:0007669"/>
    <property type="project" value="InterPro"/>
</dbReference>
<feature type="domain" description="Zinc finger-XS" evidence="7">
    <location>
        <begin position="210"/>
        <end position="252"/>
    </location>
</feature>
<dbReference type="InterPro" id="IPR045177">
    <property type="entry name" value="FDM1-5/IDN2"/>
</dbReference>